<feature type="signal peptide" evidence="1">
    <location>
        <begin position="1"/>
        <end position="20"/>
    </location>
</feature>
<evidence type="ECO:0000256" key="1">
    <source>
        <dbReference type="SAM" id="SignalP"/>
    </source>
</evidence>
<organism evidence="2 3">
    <name type="scientific">Hymenobacter luteus</name>
    <dbReference type="NCBI Taxonomy" id="1411122"/>
    <lineage>
        <taxon>Bacteria</taxon>
        <taxon>Pseudomonadati</taxon>
        <taxon>Bacteroidota</taxon>
        <taxon>Cytophagia</taxon>
        <taxon>Cytophagales</taxon>
        <taxon>Hymenobacteraceae</taxon>
        <taxon>Hymenobacter</taxon>
    </lineage>
</organism>
<comment type="caution">
    <text evidence="2">The sequence shown here is derived from an EMBL/GenBank/DDBJ whole genome shotgun (WGS) entry which is preliminary data.</text>
</comment>
<evidence type="ECO:0008006" key="4">
    <source>
        <dbReference type="Google" id="ProtNLM"/>
    </source>
</evidence>
<dbReference type="RefSeq" id="WP_183405151.1">
    <property type="nucleotide sequence ID" value="NZ_JACHGG010000004.1"/>
</dbReference>
<evidence type="ECO:0000313" key="3">
    <source>
        <dbReference type="Proteomes" id="UP000532746"/>
    </source>
</evidence>
<sequence length="309" mass="33602">MHFRSIVLLLSLLGVAAACDSGLSPGPRVDLVSSTRYNTVDRRLTRTADTLAVKMYAQGQGSPLHRLTISAEYVAVPEPIVYNDQFDVDDPPRRTLVYLDSVLAPGTDSVALGHVLSSRTTSGLEVWRYSATDDESRTGSRSFRLRYARPDTLLDYHNYTVSVQASGAFGRRSFLALREGLVFPKFSVHRLAENQALVDLVYLPNPTTGAPTLATPLHAALGLKWSTRRATVIRRTSLNSTSFGSTTDFAAAFNQGTDFTPLTSTGPLAEGQVIAFQTPAPNSRYGIILVEDILATGSRNVVLQVRVAK</sequence>
<dbReference type="Proteomes" id="UP000532746">
    <property type="component" value="Unassembled WGS sequence"/>
</dbReference>
<evidence type="ECO:0000313" key="2">
    <source>
        <dbReference type="EMBL" id="MBB6060105.1"/>
    </source>
</evidence>
<proteinExistence type="predicted"/>
<keyword evidence="3" id="KW-1185">Reference proteome</keyword>
<reference evidence="2 3" key="1">
    <citation type="submission" date="2020-08" db="EMBL/GenBank/DDBJ databases">
        <title>Genomic Encyclopedia of Type Strains, Phase IV (KMG-IV): sequencing the most valuable type-strain genomes for metagenomic binning, comparative biology and taxonomic classification.</title>
        <authorList>
            <person name="Goeker M."/>
        </authorList>
    </citation>
    <scope>NUCLEOTIDE SEQUENCE [LARGE SCALE GENOMIC DNA]</scope>
    <source>
        <strain evidence="2 3">DSM 26718</strain>
    </source>
</reference>
<accession>A0A7W9T348</accession>
<dbReference type="PROSITE" id="PS51257">
    <property type="entry name" value="PROKAR_LIPOPROTEIN"/>
    <property type="match status" value="1"/>
</dbReference>
<keyword evidence="1" id="KW-0732">Signal</keyword>
<protein>
    <recommendedName>
        <fullName evidence="4">DUF4249 family protein</fullName>
    </recommendedName>
</protein>
<dbReference type="AlphaFoldDB" id="A0A7W9T348"/>
<gene>
    <name evidence="2" type="ORF">HNQ93_002971</name>
</gene>
<name>A0A7W9T348_9BACT</name>
<feature type="chain" id="PRO_5031463713" description="DUF4249 family protein" evidence="1">
    <location>
        <begin position="21"/>
        <end position="309"/>
    </location>
</feature>
<dbReference type="EMBL" id="JACHGG010000004">
    <property type="protein sequence ID" value="MBB6060105.1"/>
    <property type="molecule type" value="Genomic_DNA"/>
</dbReference>